<dbReference type="EMBL" id="LVLJ01002571">
    <property type="protein sequence ID" value="OAE24534.1"/>
    <property type="molecule type" value="Genomic_DNA"/>
</dbReference>
<proteinExistence type="predicted"/>
<dbReference type="PANTHER" id="PTHR48045:SF31">
    <property type="entry name" value="UDP-GLYCOSYLTRANSFERASE 76B1-LIKE"/>
    <property type="match status" value="1"/>
</dbReference>
<comment type="caution">
    <text evidence="3">The sequence shown here is derived from an EMBL/GenBank/DDBJ whole genome shotgun (WGS) entry which is preliminary data.</text>
</comment>
<dbReference type="Gene3D" id="3.40.50.2000">
    <property type="entry name" value="Glycogen Phosphorylase B"/>
    <property type="match status" value="2"/>
</dbReference>
<keyword evidence="4" id="KW-1185">Reference proteome</keyword>
<keyword evidence="2" id="KW-0812">Transmembrane</keyword>
<keyword evidence="2" id="KW-0472">Membrane</keyword>
<evidence type="ECO:0000313" key="4">
    <source>
        <dbReference type="Proteomes" id="UP000077202"/>
    </source>
</evidence>
<evidence type="ECO:0008006" key="5">
    <source>
        <dbReference type="Google" id="ProtNLM"/>
    </source>
</evidence>
<sequence length="492" mass="55449">MAITERNRRAHILLVPLSAIGHFQPILHILYHLVDERYNDVVVTVMGNKQRVADVAKLQKRGDFAGLDLRLEEVFGEIPSFPDPCFPQRANAISEAMERDFEPIKRRLIRDRHAFEAPTSIIGDMLFDWLADLAAELKISWFPLYSSGPSFATSVIELPNLISGGLTPGNPEKVNAGIPLSGLSFGRVRDMTGEIFEYSEYFALHFENMKRSTALLMNTAEELDEHAGSVRALRSRLQQMAIAERFQAPRVLSIGPMIRMPGFTSKHEPIEKFAVDASTPCLQWLDKQAKSSVLYICFGSHANITPESMLELAHGLESSGVPFLWVLRVKHPHTVTSVLPPEFEARMHASGQGYIEKGWAPQWQILRHPSTGGFLSHCGWNSTMEGICAGVPFITWPLNADQPLNARFVTDGVKVGIPVSLKDTEEDYIVVSRDEVERAIRQLMFEEKRHELWNNVQRLRKRTTESVSEGHSSYETLHSFLREITAASPQLR</sequence>
<dbReference type="AlphaFoldDB" id="A0A176VUQ6"/>
<evidence type="ECO:0000313" key="3">
    <source>
        <dbReference type="EMBL" id="OAE24534.1"/>
    </source>
</evidence>
<dbReference type="SUPFAM" id="SSF53756">
    <property type="entry name" value="UDP-Glycosyltransferase/glycogen phosphorylase"/>
    <property type="match status" value="1"/>
</dbReference>
<keyword evidence="1" id="KW-0808">Transferase</keyword>
<reference evidence="3" key="1">
    <citation type="submission" date="2016-03" db="EMBL/GenBank/DDBJ databases">
        <title>Mechanisms controlling the formation of the plant cell surface in tip-growing cells are functionally conserved among land plants.</title>
        <authorList>
            <person name="Honkanen S."/>
            <person name="Jones V.A."/>
            <person name="Morieri G."/>
            <person name="Champion C."/>
            <person name="Hetherington A.J."/>
            <person name="Kelly S."/>
            <person name="Saint-Marcoux D."/>
            <person name="Proust H."/>
            <person name="Prescott H."/>
            <person name="Dolan L."/>
        </authorList>
    </citation>
    <scope>NUCLEOTIDE SEQUENCE [LARGE SCALE GENOMIC DNA]</scope>
    <source>
        <tissue evidence="3">Whole gametophyte</tissue>
    </source>
</reference>
<evidence type="ECO:0000256" key="1">
    <source>
        <dbReference type="ARBA" id="ARBA00022679"/>
    </source>
</evidence>
<dbReference type="CDD" id="cd03784">
    <property type="entry name" value="GT1_Gtf-like"/>
    <property type="match status" value="1"/>
</dbReference>
<gene>
    <name evidence="3" type="ORF">AXG93_2415s1130</name>
</gene>
<keyword evidence="2" id="KW-1133">Transmembrane helix</keyword>
<dbReference type="InterPro" id="IPR002213">
    <property type="entry name" value="UDP_glucos_trans"/>
</dbReference>
<dbReference type="GO" id="GO:0008194">
    <property type="term" value="F:UDP-glycosyltransferase activity"/>
    <property type="evidence" value="ECO:0007669"/>
    <property type="project" value="InterPro"/>
</dbReference>
<dbReference type="Pfam" id="PF00201">
    <property type="entry name" value="UDPGT"/>
    <property type="match status" value="1"/>
</dbReference>
<evidence type="ECO:0000256" key="2">
    <source>
        <dbReference type="SAM" id="Phobius"/>
    </source>
</evidence>
<organism evidence="3 4">
    <name type="scientific">Marchantia polymorpha subsp. ruderalis</name>
    <dbReference type="NCBI Taxonomy" id="1480154"/>
    <lineage>
        <taxon>Eukaryota</taxon>
        <taxon>Viridiplantae</taxon>
        <taxon>Streptophyta</taxon>
        <taxon>Embryophyta</taxon>
        <taxon>Marchantiophyta</taxon>
        <taxon>Marchantiopsida</taxon>
        <taxon>Marchantiidae</taxon>
        <taxon>Marchantiales</taxon>
        <taxon>Marchantiaceae</taxon>
        <taxon>Marchantia</taxon>
    </lineage>
</organism>
<dbReference type="PANTHER" id="PTHR48045">
    <property type="entry name" value="UDP-GLYCOSYLTRANSFERASE 72B1"/>
    <property type="match status" value="1"/>
</dbReference>
<dbReference type="FunFam" id="3.40.50.2000:FF:000060">
    <property type="entry name" value="Glycosyltransferase"/>
    <property type="match status" value="1"/>
</dbReference>
<protein>
    <recommendedName>
        <fullName evidence="5">Glycosyltransferase</fullName>
    </recommendedName>
</protein>
<dbReference type="SMR" id="A0A176VUQ6"/>
<accession>A0A176VUQ6</accession>
<dbReference type="Proteomes" id="UP000077202">
    <property type="component" value="Unassembled WGS sequence"/>
</dbReference>
<feature type="transmembrane region" description="Helical" evidence="2">
    <location>
        <begin position="12"/>
        <end position="34"/>
    </location>
</feature>
<name>A0A176VUQ6_MARPO</name>